<comment type="caution">
    <text evidence="1">The sequence shown here is derived from an EMBL/GenBank/DDBJ whole genome shotgun (WGS) entry which is preliminary data.</text>
</comment>
<accession>A0A502FXT7</accession>
<protein>
    <submittedName>
        <fullName evidence="1">Uncharacterized protein</fullName>
    </submittedName>
</protein>
<dbReference type="Proteomes" id="UP000319931">
    <property type="component" value="Unassembled WGS sequence"/>
</dbReference>
<proteinExistence type="predicted"/>
<keyword evidence="2" id="KW-1185">Reference proteome</keyword>
<evidence type="ECO:0000313" key="1">
    <source>
        <dbReference type="EMBL" id="TPG54325.1"/>
    </source>
</evidence>
<organism evidence="1 2">
    <name type="scientific">Sphingomonas glacialis</name>
    <dbReference type="NCBI Taxonomy" id="658225"/>
    <lineage>
        <taxon>Bacteria</taxon>
        <taxon>Pseudomonadati</taxon>
        <taxon>Pseudomonadota</taxon>
        <taxon>Alphaproteobacteria</taxon>
        <taxon>Sphingomonadales</taxon>
        <taxon>Sphingomonadaceae</taxon>
        <taxon>Sphingomonas</taxon>
    </lineage>
</organism>
<dbReference type="AlphaFoldDB" id="A0A502FXT7"/>
<sequence length="133" mass="13637">MASSATVFIQVWVDINAIQNGSTKGVYAVDNRVGQGSTGEGSTSLATHVTNGTTIQWNVYNIDPTSTVVPAITAIGNAAVFGAGGQPQNDGTGAYVGQVQQTGQSSYQITFNVQKQPGSAGITVNFSPSLVVQ</sequence>
<dbReference type="EMBL" id="RCZC01000002">
    <property type="protein sequence ID" value="TPG54325.1"/>
    <property type="molecule type" value="Genomic_DNA"/>
</dbReference>
<gene>
    <name evidence="1" type="ORF">EAH76_06535</name>
</gene>
<dbReference type="RefSeq" id="WP_140849327.1">
    <property type="nucleotide sequence ID" value="NZ_RCZC01000002.1"/>
</dbReference>
<reference evidence="1 2" key="1">
    <citation type="journal article" date="2019" name="Environ. Microbiol.">
        <title>Species interactions and distinct microbial communities in high Arctic permafrost affected cryosols are associated with the CH4 and CO2 gas fluxes.</title>
        <authorList>
            <person name="Altshuler I."/>
            <person name="Hamel J."/>
            <person name="Turney S."/>
            <person name="Magnuson E."/>
            <person name="Levesque R."/>
            <person name="Greer C."/>
            <person name="Whyte L.G."/>
        </authorList>
    </citation>
    <scope>NUCLEOTIDE SEQUENCE [LARGE SCALE GENOMIC DNA]</scope>
    <source>
        <strain evidence="1 2">E6.1</strain>
    </source>
</reference>
<dbReference type="OrthoDB" id="8636281at2"/>
<evidence type="ECO:0000313" key="2">
    <source>
        <dbReference type="Proteomes" id="UP000319931"/>
    </source>
</evidence>
<name>A0A502FXT7_9SPHN</name>